<dbReference type="AlphaFoldDB" id="A0A367KKW2"/>
<dbReference type="PANTHER" id="PTHR12341">
    <property type="entry name" value="5'-&gt;3' EXORIBONUCLEASE"/>
    <property type="match status" value="1"/>
</dbReference>
<evidence type="ECO:0000313" key="9">
    <source>
        <dbReference type="Proteomes" id="UP000253551"/>
    </source>
</evidence>
<evidence type="ECO:0000259" key="5">
    <source>
        <dbReference type="Pfam" id="PF03159"/>
    </source>
</evidence>
<dbReference type="InterPro" id="IPR004859">
    <property type="entry name" value="Xrn1_N"/>
</dbReference>
<name>A0A367KKW2_RHIST</name>
<dbReference type="Gene3D" id="1.25.40.1050">
    <property type="match status" value="1"/>
</dbReference>
<dbReference type="Pfam" id="PF18332">
    <property type="entry name" value="XRN1_D1"/>
    <property type="match status" value="1"/>
</dbReference>
<feature type="domain" description="Xrn1 N-terminal" evidence="5">
    <location>
        <begin position="5"/>
        <end position="183"/>
    </location>
</feature>
<dbReference type="InterPro" id="IPR040992">
    <property type="entry name" value="XRN1_D1"/>
</dbReference>
<dbReference type="OrthoDB" id="2339534at2759"/>
<comment type="similarity">
    <text evidence="4">Belongs to the 5'-3' exonuclease family.</text>
</comment>
<reference evidence="8 9" key="1">
    <citation type="journal article" date="2018" name="G3 (Bethesda)">
        <title>Phylogenetic and Phylogenomic Definition of Rhizopus Species.</title>
        <authorList>
            <person name="Gryganskyi A.P."/>
            <person name="Golan J."/>
            <person name="Dolatabadi S."/>
            <person name="Mondo S."/>
            <person name="Robb S."/>
            <person name="Idnurm A."/>
            <person name="Muszewska A."/>
            <person name="Steczkiewicz K."/>
            <person name="Masonjones S."/>
            <person name="Liao H.L."/>
            <person name="Gajdeczka M.T."/>
            <person name="Anike F."/>
            <person name="Vuek A."/>
            <person name="Anishchenko I.M."/>
            <person name="Voigt K."/>
            <person name="de Hoog G.S."/>
            <person name="Smith M.E."/>
            <person name="Heitman J."/>
            <person name="Vilgalys R."/>
            <person name="Stajich J.E."/>
        </authorList>
    </citation>
    <scope>NUCLEOTIDE SEQUENCE [LARGE SCALE GENOMIC DNA]</scope>
    <source>
        <strain evidence="8 9">LSU 92-RS-03</strain>
    </source>
</reference>
<dbReference type="STRING" id="4846.A0A367KKW2"/>
<dbReference type="Gene3D" id="2.170.260.40">
    <property type="match status" value="1"/>
</dbReference>
<sequence length="868" mass="99359">MLLHDNLYLDVTSIIKNSLRPQFARTEKQVWDKITTTIGRIVSEIKPGKFLLLVVDGVTPRAVENVERTRGFSNTTEIWGQTGSLDPQCAFPGTQFMAKLSKQLKYFIAKKISEEAEWRNLEVVLSGPDVPGDGRQKIMDHIRFSRAQPGYNPNTRHCVYGIEDYHILLGLASHEPHMNLVCEEAAYQQPRLLLSGDKNFFSLRLSLVREYLDLEFAALKANLSFGYEFERILDDFVLICLLLRNNFLPRLPHVDDPVESLETLLCIYKDMMPTIDGYLNDSGSLSLERLEKLLGIMATTIERDIFEIEHTRSAYKALSFYETERLKSAQPTNMTENQAEIFGKIRDYLTGVTTSPYLRFSFPFKLEDRSFTNQLTRSLKISTFFSFSQAKQISELEISFLKNFMADQMDTESVKTSDVQDDTFKNERMSILSEYENLEVISAEDKEEIEQREKQKELDEGFEQWRDNYYKTKMNINIQDTRHLNHLVGTYIIGFRWVLQYYYTGIVSWSWFYPYHYAPMMSDIKCITPCEDYNFVLNQPLKPLEHLMFVLPKSSMELLPDAYQSLITDQYSSIREYYPTYFQKDGTGERSVTNIPFINSGQLLELLKTRESLLSPEEAELNHLGESQRFIYNPTETKITTCSFSNYTVKKGLLSGVKIGKDSLGGTPSLQHLNYDFEMAEHNVLVYGQGSENDSMLLSIENKFTGTSLVKMAQKLLFHHVYVGYPTMRKALVVGVSDKYAEYCVTEDRSVCARSFNPIESSNWNAEKDQLEAILSKRCGILTGSSDFMVSVCLLQELKESEEIYSPLSTSINVIAQTLVLNSPSFVIPPPAIPDIELEKSVSAWCTFAKAESTQSSGVGQSQTDLVF</sequence>
<feature type="domain" description="5'-3' exoribonuclease 1 D1" evidence="7">
    <location>
        <begin position="652"/>
        <end position="802"/>
    </location>
</feature>
<dbReference type="Proteomes" id="UP000253551">
    <property type="component" value="Unassembled WGS sequence"/>
</dbReference>
<dbReference type="Pfam" id="PF17846">
    <property type="entry name" value="XRN_M"/>
    <property type="match status" value="1"/>
</dbReference>
<evidence type="ECO:0000256" key="2">
    <source>
        <dbReference type="ARBA" id="ARBA00022801"/>
    </source>
</evidence>
<dbReference type="CDD" id="cd18673">
    <property type="entry name" value="PIN_XRN1-2-like"/>
    <property type="match status" value="1"/>
</dbReference>
<dbReference type="EMBL" id="PJQM01001225">
    <property type="protein sequence ID" value="RCI02875.1"/>
    <property type="molecule type" value="Genomic_DNA"/>
</dbReference>
<dbReference type="GO" id="GO:0005634">
    <property type="term" value="C:nucleus"/>
    <property type="evidence" value="ECO:0007669"/>
    <property type="project" value="TreeGrafter"/>
</dbReference>
<dbReference type="GO" id="GO:0000956">
    <property type="term" value="P:nuclear-transcribed mRNA catabolic process"/>
    <property type="evidence" value="ECO:0007669"/>
    <property type="project" value="TreeGrafter"/>
</dbReference>
<dbReference type="Pfam" id="PF03159">
    <property type="entry name" value="XRN_N"/>
    <property type="match status" value="1"/>
</dbReference>
<evidence type="ECO:0000256" key="3">
    <source>
        <dbReference type="ARBA" id="ARBA00022839"/>
    </source>
</evidence>
<organism evidence="8 9">
    <name type="scientific">Rhizopus stolonifer</name>
    <name type="common">Rhizopus nigricans</name>
    <dbReference type="NCBI Taxonomy" id="4846"/>
    <lineage>
        <taxon>Eukaryota</taxon>
        <taxon>Fungi</taxon>
        <taxon>Fungi incertae sedis</taxon>
        <taxon>Mucoromycota</taxon>
        <taxon>Mucoromycotina</taxon>
        <taxon>Mucoromycetes</taxon>
        <taxon>Mucorales</taxon>
        <taxon>Mucorineae</taxon>
        <taxon>Rhizopodaceae</taxon>
        <taxon>Rhizopus</taxon>
    </lineage>
</organism>
<keyword evidence="1" id="KW-0540">Nuclease</keyword>
<proteinExistence type="inferred from homology"/>
<dbReference type="PANTHER" id="PTHR12341:SF7">
    <property type="entry name" value="5'-3' EXORIBONUCLEASE 1"/>
    <property type="match status" value="1"/>
</dbReference>
<feature type="non-terminal residue" evidence="8">
    <location>
        <position position="1"/>
    </location>
</feature>
<evidence type="ECO:0000259" key="7">
    <source>
        <dbReference type="Pfam" id="PF18332"/>
    </source>
</evidence>
<dbReference type="Gene3D" id="3.40.50.12390">
    <property type="match status" value="2"/>
</dbReference>
<evidence type="ECO:0000256" key="4">
    <source>
        <dbReference type="ARBA" id="ARBA00038299"/>
    </source>
</evidence>
<evidence type="ECO:0000313" key="8">
    <source>
        <dbReference type="EMBL" id="RCI02875.1"/>
    </source>
</evidence>
<dbReference type="InterPro" id="IPR047007">
    <property type="entry name" value="XRN1_D1_sf"/>
</dbReference>
<evidence type="ECO:0000259" key="6">
    <source>
        <dbReference type="Pfam" id="PF17846"/>
    </source>
</evidence>
<comment type="caution">
    <text evidence="8">The sequence shown here is derived from an EMBL/GenBank/DDBJ whole genome shotgun (WGS) entry which is preliminary data.</text>
</comment>
<gene>
    <name evidence="8" type="ORF">CU098_001104</name>
</gene>
<dbReference type="InterPro" id="IPR027073">
    <property type="entry name" value="5_3_exoribonuclease"/>
</dbReference>
<keyword evidence="3" id="KW-0269">Exonuclease</keyword>
<dbReference type="GO" id="GO:0016075">
    <property type="term" value="P:rRNA catabolic process"/>
    <property type="evidence" value="ECO:0007669"/>
    <property type="project" value="TreeGrafter"/>
</dbReference>
<dbReference type="GO" id="GO:0003723">
    <property type="term" value="F:RNA binding"/>
    <property type="evidence" value="ECO:0007669"/>
    <property type="project" value="TreeGrafter"/>
</dbReference>
<protein>
    <submittedName>
        <fullName evidence="8">Uncharacterized protein</fullName>
    </submittedName>
</protein>
<evidence type="ECO:0000256" key="1">
    <source>
        <dbReference type="ARBA" id="ARBA00022722"/>
    </source>
</evidence>
<dbReference type="InterPro" id="IPR041412">
    <property type="entry name" value="Xrn1_helical"/>
</dbReference>
<keyword evidence="2" id="KW-0378">Hydrolase</keyword>
<feature type="domain" description="Xrn1 helical" evidence="6">
    <location>
        <begin position="227"/>
        <end position="638"/>
    </location>
</feature>
<accession>A0A367KKW2</accession>
<dbReference type="GO" id="GO:0004534">
    <property type="term" value="F:5'-3' RNA exonuclease activity"/>
    <property type="evidence" value="ECO:0007669"/>
    <property type="project" value="TreeGrafter"/>
</dbReference>
<keyword evidence="9" id="KW-1185">Reference proteome</keyword>